<protein>
    <submittedName>
        <fullName evidence="1">Uncharacterized protein</fullName>
    </submittedName>
</protein>
<accession>A0AA87ZAR7</accession>
<comment type="caution">
    <text evidence="1">The sequence shown here is derived from an EMBL/GenBank/DDBJ whole genome shotgun (WGS) entry which is preliminary data.</text>
</comment>
<dbReference type="EMBL" id="BTGU01005738">
    <property type="protein sequence ID" value="GMN29344.1"/>
    <property type="molecule type" value="Genomic_DNA"/>
</dbReference>
<proteinExistence type="predicted"/>
<dbReference type="Proteomes" id="UP001187192">
    <property type="component" value="Unassembled WGS sequence"/>
</dbReference>
<organism evidence="1 2">
    <name type="scientific">Ficus carica</name>
    <name type="common">Common fig</name>
    <dbReference type="NCBI Taxonomy" id="3494"/>
    <lineage>
        <taxon>Eukaryota</taxon>
        <taxon>Viridiplantae</taxon>
        <taxon>Streptophyta</taxon>
        <taxon>Embryophyta</taxon>
        <taxon>Tracheophyta</taxon>
        <taxon>Spermatophyta</taxon>
        <taxon>Magnoliopsida</taxon>
        <taxon>eudicotyledons</taxon>
        <taxon>Gunneridae</taxon>
        <taxon>Pentapetalae</taxon>
        <taxon>rosids</taxon>
        <taxon>fabids</taxon>
        <taxon>Rosales</taxon>
        <taxon>Moraceae</taxon>
        <taxon>Ficeae</taxon>
        <taxon>Ficus</taxon>
    </lineage>
</organism>
<keyword evidence="2" id="KW-1185">Reference proteome</keyword>
<dbReference type="AlphaFoldDB" id="A0AA87ZAR7"/>
<evidence type="ECO:0000313" key="1">
    <source>
        <dbReference type="EMBL" id="GMN29344.1"/>
    </source>
</evidence>
<evidence type="ECO:0000313" key="2">
    <source>
        <dbReference type="Proteomes" id="UP001187192"/>
    </source>
</evidence>
<name>A0AA87ZAR7_FICCA</name>
<sequence>MCGMYCGIVSMPVKSGILVACGQPLVMLGLDPLMESMDPSWPKGFSNGDFGEGWPLSWEGLPFAKDCVICIQISEVDATRVVQAVNCGDSLAEEGAVINNILELFSVSLQWSCYAICREANRVAHCLVASMFILENEVYVWDKVPRFVTLMVLADLAY</sequence>
<gene>
    <name evidence="1" type="ORF">TIFTF001_047933</name>
</gene>
<reference evidence="1" key="1">
    <citation type="submission" date="2023-07" db="EMBL/GenBank/DDBJ databases">
        <title>draft genome sequence of fig (Ficus carica).</title>
        <authorList>
            <person name="Takahashi T."/>
            <person name="Nishimura K."/>
        </authorList>
    </citation>
    <scope>NUCLEOTIDE SEQUENCE</scope>
</reference>